<dbReference type="Gene3D" id="3.40.630.10">
    <property type="entry name" value="Zn peptidases"/>
    <property type="match status" value="1"/>
</dbReference>
<dbReference type="FunFam" id="2.60.40.1120:FF:000007">
    <property type="entry name" value="Carboxypeptidase X, M14 family member 2"/>
    <property type="match status" value="1"/>
</dbReference>
<dbReference type="PROSITE" id="PS52035">
    <property type="entry name" value="PEPTIDASE_M14"/>
    <property type="match status" value="1"/>
</dbReference>
<comment type="similarity">
    <text evidence="1 3">Belongs to the peptidase M14 family.</text>
</comment>
<name>A0A8U0Q8C6_SALNM</name>
<dbReference type="SMART" id="SM00631">
    <property type="entry name" value="Zn_pept"/>
    <property type="match status" value="1"/>
</dbReference>
<evidence type="ECO:0000313" key="5">
    <source>
        <dbReference type="Proteomes" id="UP000808372"/>
    </source>
</evidence>
<dbReference type="KEGG" id="snh:120036323"/>
<dbReference type="Proteomes" id="UP000808372">
    <property type="component" value="Unplaced"/>
</dbReference>
<organism evidence="5 6">
    <name type="scientific">Salvelinus namaycush</name>
    <name type="common">Lake trout</name>
    <name type="synonym">Salmo namaycush</name>
    <dbReference type="NCBI Taxonomy" id="8040"/>
    <lineage>
        <taxon>Eukaryota</taxon>
        <taxon>Metazoa</taxon>
        <taxon>Chordata</taxon>
        <taxon>Craniata</taxon>
        <taxon>Vertebrata</taxon>
        <taxon>Euteleostomi</taxon>
        <taxon>Actinopterygii</taxon>
        <taxon>Neopterygii</taxon>
        <taxon>Teleostei</taxon>
        <taxon>Protacanthopterygii</taxon>
        <taxon>Salmoniformes</taxon>
        <taxon>Salmonidae</taxon>
        <taxon>Salmoninae</taxon>
        <taxon>Salvelinus</taxon>
    </lineage>
</organism>
<keyword evidence="5" id="KW-1185">Reference proteome</keyword>
<dbReference type="PANTHER" id="PTHR11532">
    <property type="entry name" value="PROTEASE M14 CARBOXYPEPTIDASE"/>
    <property type="match status" value="1"/>
</dbReference>
<feature type="non-terminal residue" evidence="6">
    <location>
        <position position="1"/>
    </location>
</feature>
<dbReference type="AlphaFoldDB" id="A0A8U0Q8C6"/>
<dbReference type="GO" id="GO:0008270">
    <property type="term" value="F:zinc ion binding"/>
    <property type="evidence" value="ECO:0007669"/>
    <property type="project" value="InterPro"/>
</dbReference>
<sequence length="400" mass="45230">VAAETRALVSWMEKIPFVLGGNLQGGELVVTFPYDRIRSQGVSREQTPTPDDHVFRWLAFSYASTHRLMTDARRRVCHTEDFAKEDGTINGASWHTAAGSMNDFSYLHTNCFELSMYVGCDKFPHQSELAEEWENNRESLLVFMEQVHRGIKGIVWDIQGRGIANAIIQVEGIGHDIRTAVDGDYWRLLNPGEYSITVRAEGYSASSKVCEVGYDIGATRCDFTVSRTNLSRIKEIMERYNKQPIRQPLRTPVRQLQARRPGPRHRRPYEADSSTTYSCLMKPYEADSSTPYSCLMKPYEADSSTPYSCLMKPYEADSSTPYSCLMKPYEADSSTPYSCLMKPYEADSSTPYSCLMKPYEADSSTPYSCLMKPYEANSSTPYSCLISPMRLIPQPSTPVS</sequence>
<evidence type="ECO:0000256" key="2">
    <source>
        <dbReference type="ARBA" id="ARBA00023180"/>
    </source>
</evidence>
<evidence type="ECO:0000259" key="4">
    <source>
        <dbReference type="PROSITE" id="PS52035"/>
    </source>
</evidence>
<dbReference type="GO" id="GO:0006508">
    <property type="term" value="P:proteolysis"/>
    <property type="evidence" value="ECO:0007669"/>
    <property type="project" value="InterPro"/>
</dbReference>
<feature type="domain" description="Peptidase M14" evidence="4">
    <location>
        <begin position="1"/>
        <end position="147"/>
    </location>
</feature>
<dbReference type="InterPro" id="IPR050753">
    <property type="entry name" value="Peptidase_M14_domain"/>
</dbReference>
<dbReference type="SUPFAM" id="SSF53187">
    <property type="entry name" value="Zn-dependent exopeptidases"/>
    <property type="match status" value="1"/>
</dbReference>
<dbReference type="RefSeq" id="XP_038838727.1">
    <property type="nucleotide sequence ID" value="XM_038982799.1"/>
</dbReference>
<evidence type="ECO:0000313" key="6">
    <source>
        <dbReference type="RefSeq" id="XP_038838727.1"/>
    </source>
</evidence>
<gene>
    <name evidence="6" type="primary">LOC120036323</name>
</gene>
<reference evidence="6" key="1">
    <citation type="submission" date="2025-08" db="UniProtKB">
        <authorList>
            <consortium name="RefSeq"/>
        </authorList>
    </citation>
    <scope>IDENTIFICATION</scope>
    <source>
        <tissue evidence="6">White muscle</tissue>
    </source>
</reference>
<dbReference type="InterPro" id="IPR008969">
    <property type="entry name" value="CarboxyPept-like_regulatory"/>
</dbReference>
<proteinExistence type="inferred from homology"/>
<dbReference type="GeneID" id="120036323"/>
<keyword evidence="2" id="KW-0325">Glycoprotein</keyword>
<evidence type="ECO:0000256" key="1">
    <source>
        <dbReference type="ARBA" id="ARBA00005988"/>
    </source>
</evidence>
<dbReference type="PANTHER" id="PTHR11532:SF45">
    <property type="entry name" value="INACTIVE CARBOXYPEPTIDASE-LIKE PROTEIN X2"/>
    <property type="match status" value="1"/>
</dbReference>
<dbReference type="Pfam" id="PF13620">
    <property type="entry name" value="CarboxypepD_reg"/>
    <property type="match status" value="1"/>
</dbReference>
<comment type="caution">
    <text evidence="3">Lacks conserved residue(s) required for the propagation of feature annotation.</text>
</comment>
<dbReference type="Gene3D" id="2.60.40.1120">
    <property type="entry name" value="Carboxypeptidase-like, regulatory domain"/>
    <property type="match status" value="1"/>
</dbReference>
<dbReference type="GO" id="GO:0004181">
    <property type="term" value="F:metallocarboxypeptidase activity"/>
    <property type="evidence" value="ECO:0007669"/>
    <property type="project" value="InterPro"/>
</dbReference>
<dbReference type="CDD" id="cd11308">
    <property type="entry name" value="Peptidase_M14NE-CP-C_like"/>
    <property type="match status" value="1"/>
</dbReference>
<dbReference type="Pfam" id="PF00246">
    <property type="entry name" value="Peptidase_M14"/>
    <property type="match status" value="1"/>
</dbReference>
<evidence type="ECO:0000256" key="3">
    <source>
        <dbReference type="PROSITE-ProRule" id="PRU01379"/>
    </source>
</evidence>
<dbReference type="SUPFAM" id="SSF49464">
    <property type="entry name" value="Carboxypeptidase regulatory domain-like"/>
    <property type="match status" value="1"/>
</dbReference>
<accession>A0A8U0Q8C6</accession>
<dbReference type="InterPro" id="IPR000834">
    <property type="entry name" value="Peptidase_M14"/>
</dbReference>
<protein>
    <submittedName>
        <fullName evidence="6">Inactive carboxypeptidase-like protein X2</fullName>
    </submittedName>
</protein>